<evidence type="ECO:0000256" key="1">
    <source>
        <dbReference type="PROSITE-ProRule" id="PRU00152"/>
    </source>
</evidence>
<sequence length="249" mass="27974">MGSVSSSNGRREVQSNDIINHPQGDEIIVQDPKGDQTPQGSQTPASVSSLTPRGSPQSGRKTSDAFLSPHSRSPTHSRGSSPCRGDMAGDEGRRKSSASDCMKARILVKTGDQEKSGTDANVYIQLEDNNGLKTINLKLDKPYYDDLERGKLDTYTLHLPEGFERVVKLYLQRDRKGMLDGWFCDYIIVQDPRFARLKKHRKIPKEKLLAPGTAADNDCVTGLKSEYYFPMHRWVNHSLRYELAEYADR</sequence>
<evidence type="ECO:0000259" key="3">
    <source>
        <dbReference type="PROSITE" id="PS50095"/>
    </source>
</evidence>
<gene>
    <name evidence="5" type="primary">LOC108676091</name>
</gene>
<dbReference type="PANTHER" id="PTHR31718">
    <property type="entry name" value="PLAT DOMAIN-CONTAINING PROTEIN"/>
    <property type="match status" value="1"/>
</dbReference>
<evidence type="ECO:0000256" key="2">
    <source>
        <dbReference type="SAM" id="MobiDB-lite"/>
    </source>
</evidence>
<reference evidence="5" key="1">
    <citation type="submission" date="2025-08" db="UniProtKB">
        <authorList>
            <consortium name="RefSeq"/>
        </authorList>
    </citation>
    <scope>IDENTIFICATION</scope>
    <source>
        <tissue evidence="5">Whole organism</tissue>
    </source>
</reference>
<name>A0A8B7P0Y3_HYAAZ</name>
<comment type="caution">
    <text evidence="1">Lacks conserved residue(s) required for the propagation of feature annotation.</text>
</comment>
<dbReference type="Proteomes" id="UP000694843">
    <property type="component" value="Unplaced"/>
</dbReference>
<protein>
    <submittedName>
        <fullName evidence="5">Uncharacterized protein LOC108676091</fullName>
    </submittedName>
</protein>
<dbReference type="InterPro" id="IPR036392">
    <property type="entry name" value="PLAT/LH2_dom_sf"/>
</dbReference>
<organism evidence="4 5">
    <name type="scientific">Hyalella azteca</name>
    <name type="common">Amphipod</name>
    <dbReference type="NCBI Taxonomy" id="294128"/>
    <lineage>
        <taxon>Eukaryota</taxon>
        <taxon>Metazoa</taxon>
        <taxon>Ecdysozoa</taxon>
        <taxon>Arthropoda</taxon>
        <taxon>Crustacea</taxon>
        <taxon>Multicrustacea</taxon>
        <taxon>Malacostraca</taxon>
        <taxon>Eumalacostraca</taxon>
        <taxon>Peracarida</taxon>
        <taxon>Amphipoda</taxon>
        <taxon>Senticaudata</taxon>
        <taxon>Talitrida</taxon>
        <taxon>Talitroidea</taxon>
        <taxon>Hyalellidae</taxon>
        <taxon>Hyalella</taxon>
    </lineage>
</organism>
<dbReference type="KEGG" id="hazt:108676091"/>
<dbReference type="AlphaFoldDB" id="A0A8B7P0Y3"/>
<dbReference type="RefSeq" id="XP_018019620.1">
    <property type="nucleotide sequence ID" value="XM_018164131.2"/>
</dbReference>
<feature type="compositionally biased region" description="Polar residues" evidence="2">
    <location>
        <begin position="36"/>
        <end position="60"/>
    </location>
</feature>
<dbReference type="SMART" id="SM00308">
    <property type="entry name" value="LH2"/>
    <property type="match status" value="1"/>
</dbReference>
<evidence type="ECO:0000313" key="5">
    <source>
        <dbReference type="RefSeq" id="XP_018019620.1"/>
    </source>
</evidence>
<dbReference type="CDD" id="cd00113">
    <property type="entry name" value="PLAT"/>
    <property type="match status" value="1"/>
</dbReference>
<dbReference type="Pfam" id="PF01477">
    <property type="entry name" value="PLAT"/>
    <property type="match status" value="1"/>
</dbReference>
<dbReference type="Gene3D" id="2.60.60.20">
    <property type="entry name" value="PLAT/LH2 domain"/>
    <property type="match status" value="1"/>
</dbReference>
<dbReference type="InterPro" id="IPR001024">
    <property type="entry name" value="PLAT/LH2_dom"/>
</dbReference>
<feature type="region of interest" description="Disordered" evidence="2">
    <location>
        <begin position="1"/>
        <end position="99"/>
    </location>
</feature>
<feature type="domain" description="PLAT" evidence="3">
    <location>
        <begin position="102"/>
        <end position="223"/>
    </location>
</feature>
<dbReference type="PROSITE" id="PS50095">
    <property type="entry name" value="PLAT"/>
    <property type="match status" value="1"/>
</dbReference>
<dbReference type="OrthoDB" id="407298at2759"/>
<keyword evidence="4" id="KW-1185">Reference proteome</keyword>
<evidence type="ECO:0000313" key="4">
    <source>
        <dbReference type="Proteomes" id="UP000694843"/>
    </source>
</evidence>
<accession>A0A8B7P0Y3</accession>
<proteinExistence type="predicted"/>
<dbReference type="PANTHER" id="PTHR31718:SF60">
    <property type="entry name" value="LIPOXYGENASE HOMOLOGY DOMAIN-CONTAINING PROTEIN 1"/>
    <property type="match status" value="1"/>
</dbReference>
<dbReference type="GeneID" id="108676091"/>
<dbReference type="SUPFAM" id="SSF49723">
    <property type="entry name" value="Lipase/lipooxygenase domain (PLAT/LH2 domain)"/>
    <property type="match status" value="1"/>
</dbReference>
<feature type="compositionally biased region" description="Polar residues" evidence="2">
    <location>
        <begin position="70"/>
        <end position="80"/>
    </location>
</feature>